<evidence type="ECO:0000256" key="5">
    <source>
        <dbReference type="ARBA" id="ARBA00023157"/>
    </source>
</evidence>
<organism evidence="7 8">
    <name type="scientific">Pedobacter cryotolerans</name>
    <dbReference type="NCBI Taxonomy" id="2571270"/>
    <lineage>
        <taxon>Bacteria</taxon>
        <taxon>Pseudomonadati</taxon>
        <taxon>Bacteroidota</taxon>
        <taxon>Sphingobacteriia</taxon>
        <taxon>Sphingobacteriales</taxon>
        <taxon>Sphingobacteriaceae</taxon>
        <taxon>Pedobacter</taxon>
    </lineage>
</organism>
<dbReference type="OrthoDB" id="267579at2"/>
<protein>
    <submittedName>
        <fullName evidence="7">S1/P1 Nuclease</fullName>
    </submittedName>
</protein>
<dbReference type="CDD" id="cd10981">
    <property type="entry name" value="ZnPC_S1P1"/>
    <property type="match status" value="1"/>
</dbReference>
<dbReference type="GO" id="GO:0046872">
    <property type="term" value="F:metal ion binding"/>
    <property type="evidence" value="ECO:0007669"/>
    <property type="project" value="UniProtKB-KW"/>
</dbReference>
<keyword evidence="8" id="KW-1185">Reference proteome</keyword>
<reference evidence="7 8" key="1">
    <citation type="submission" date="2019-04" db="EMBL/GenBank/DDBJ databases">
        <title>Pedobacter sp. AR-2-6 sp. nov., isolated from Arctic soil.</title>
        <authorList>
            <person name="Dahal R.H."/>
            <person name="Kim D.-U."/>
        </authorList>
    </citation>
    <scope>NUCLEOTIDE SEQUENCE [LARGE SCALE GENOMIC DNA]</scope>
    <source>
        <strain evidence="7 8">AR-2-6</strain>
    </source>
</reference>
<evidence type="ECO:0000313" key="7">
    <source>
        <dbReference type="EMBL" id="TKB99370.1"/>
    </source>
</evidence>
<dbReference type="GO" id="GO:0016788">
    <property type="term" value="F:hydrolase activity, acting on ester bonds"/>
    <property type="evidence" value="ECO:0007669"/>
    <property type="project" value="InterPro"/>
</dbReference>
<name>A0A4U1C5A3_9SPHI</name>
<keyword evidence="1" id="KW-0540">Nuclease</keyword>
<dbReference type="EMBL" id="SWBO01000007">
    <property type="protein sequence ID" value="TKB99370.1"/>
    <property type="molecule type" value="Genomic_DNA"/>
</dbReference>
<dbReference type="Proteomes" id="UP000310477">
    <property type="component" value="Unassembled WGS sequence"/>
</dbReference>
<dbReference type="GO" id="GO:0006308">
    <property type="term" value="P:DNA catabolic process"/>
    <property type="evidence" value="ECO:0007669"/>
    <property type="project" value="InterPro"/>
</dbReference>
<sequence>MKRLAKLILLIIPLILCTSWGFFAHRRINQLAIFTLPTEMVTFYKTANKYIIEHAVDPDKRRYIDTLEAPRHYLDVENYEENIDSIPEKFNDALAKYGQKKLNESGIVPWQIQRTYYSLVKAFKTHDSLRILKYSADLGHYIGDAHVPLHTTHNHNGQLTNQHGIHAFWESRIPELFAGKYNFVVGKAVYIDDPLKAAWKIVKHSHSLLDSVLVFEATLNKSFPSDQKYSFSERNNVVLKQYSEAYSKAYQDKMNGMVEKQMRASILSIGSFWFSAWVDAGQPTLKNLIKTEIDPEEKKWMEKTEQKYKEGNIIGREN</sequence>
<dbReference type="InterPro" id="IPR008947">
    <property type="entry name" value="PLipase_C/P1_nuclease_dom_sf"/>
</dbReference>
<comment type="caution">
    <text evidence="7">The sequence shown here is derived from an EMBL/GenBank/DDBJ whole genome shotgun (WGS) entry which is preliminary data.</text>
</comment>
<dbReference type="AlphaFoldDB" id="A0A4U1C5A3"/>
<keyword evidence="2" id="KW-0479">Metal-binding</keyword>
<evidence type="ECO:0000256" key="6">
    <source>
        <dbReference type="ARBA" id="ARBA00023180"/>
    </source>
</evidence>
<dbReference type="SUPFAM" id="SSF48537">
    <property type="entry name" value="Phospholipase C/P1 nuclease"/>
    <property type="match status" value="1"/>
</dbReference>
<dbReference type="Gene3D" id="1.10.575.10">
    <property type="entry name" value="P1 Nuclease"/>
    <property type="match status" value="1"/>
</dbReference>
<gene>
    <name evidence="7" type="ORF">FA045_12840</name>
</gene>
<dbReference type="RefSeq" id="WP_136877490.1">
    <property type="nucleotide sequence ID" value="NZ_SWBO01000007.1"/>
</dbReference>
<dbReference type="GO" id="GO:0004519">
    <property type="term" value="F:endonuclease activity"/>
    <property type="evidence" value="ECO:0007669"/>
    <property type="project" value="UniProtKB-KW"/>
</dbReference>
<dbReference type="Pfam" id="PF02265">
    <property type="entry name" value="S1-P1_nuclease"/>
    <property type="match status" value="1"/>
</dbReference>
<keyword evidence="6" id="KW-0325">Glycoprotein</keyword>
<keyword evidence="5" id="KW-1015">Disulfide bond</keyword>
<evidence type="ECO:0000256" key="3">
    <source>
        <dbReference type="ARBA" id="ARBA00022759"/>
    </source>
</evidence>
<evidence type="ECO:0000256" key="1">
    <source>
        <dbReference type="ARBA" id="ARBA00022722"/>
    </source>
</evidence>
<evidence type="ECO:0000313" key="8">
    <source>
        <dbReference type="Proteomes" id="UP000310477"/>
    </source>
</evidence>
<proteinExistence type="predicted"/>
<accession>A0A4U1C5A3</accession>
<dbReference type="InterPro" id="IPR003154">
    <property type="entry name" value="S1/P1nuclease"/>
</dbReference>
<evidence type="ECO:0000256" key="2">
    <source>
        <dbReference type="ARBA" id="ARBA00022723"/>
    </source>
</evidence>
<dbReference type="GO" id="GO:0003676">
    <property type="term" value="F:nucleic acid binding"/>
    <property type="evidence" value="ECO:0007669"/>
    <property type="project" value="InterPro"/>
</dbReference>
<keyword evidence="4" id="KW-0378">Hydrolase</keyword>
<evidence type="ECO:0000256" key="4">
    <source>
        <dbReference type="ARBA" id="ARBA00022801"/>
    </source>
</evidence>
<keyword evidence="3" id="KW-0255">Endonuclease</keyword>